<dbReference type="InterPro" id="IPR010310">
    <property type="entry name" value="T7SS_ESAT-6-like"/>
</dbReference>
<dbReference type="Gene3D" id="1.10.287.850">
    <property type="entry name" value="HP0062-like domain"/>
    <property type="match status" value="1"/>
</dbReference>
<gene>
    <name evidence="1" type="ORF">MF626_001522</name>
</gene>
<dbReference type="Proteomes" id="UP001055784">
    <property type="component" value="Chromosome"/>
</dbReference>
<evidence type="ECO:0000313" key="2">
    <source>
        <dbReference type="Proteomes" id="UP001055784"/>
    </source>
</evidence>
<evidence type="ECO:0000313" key="1">
    <source>
        <dbReference type="EMBL" id="URJ52038.1"/>
    </source>
</evidence>
<dbReference type="EMBL" id="CP097770">
    <property type="protein sequence ID" value="URJ52038.1"/>
    <property type="molecule type" value="Genomic_DNA"/>
</dbReference>
<dbReference type="NCBIfam" id="TIGR03930">
    <property type="entry name" value="WXG100_ESAT6"/>
    <property type="match status" value="1"/>
</dbReference>
<dbReference type="AlphaFoldDB" id="A0AAE9ICY9"/>
<protein>
    <submittedName>
        <fullName evidence="1">WXG100 family type VII secretion target</fullName>
    </submittedName>
</protein>
<dbReference type="RefSeq" id="WP_250261423.1">
    <property type="nucleotide sequence ID" value="NZ_CP097769.1"/>
</dbReference>
<dbReference type="Pfam" id="PF06013">
    <property type="entry name" value="WXG100"/>
    <property type="match status" value="1"/>
</dbReference>
<dbReference type="SUPFAM" id="SSF140453">
    <property type="entry name" value="EsxAB dimer-like"/>
    <property type="match status" value="1"/>
</dbReference>
<dbReference type="InterPro" id="IPR036689">
    <property type="entry name" value="ESAT-6-like_sf"/>
</dbReference>
<sequence>MTTIKVTPEQLITVSKKFELAQQTAMQMNSQLSQQISFMERFWEGITKEQFYYRFQTSQKNMADFVTLTDSIARELRQHANKFRLADMVEDGNLDPGCLPPPPNTCAVPVADTRNALQKSADSLTELGQDFVAANSERYEKKFDSVWSFLDYMSYGIPKGMYQGYMERAAKQNDSWNDMLNFGTFGVSGMIQGAFNPTNAWSKEHMANLIGTAGLMIGSTTTKALIKPKNILEGSVKFESTQSKANILKESEQRFSNIKSDDFNYAETGARNISPEQFFREEAIAEELYEKFRNLGNQDVEAISKNTGFSENRIQRIKDHVFNDTHIKDHGIGRFDPDFELSQAWERLMDGKYVDSDVQLLHHELFESRFEGIFHTNYRTAHDKTIESGRPWNWEKIYEE</sequence>
<reference evidence="1" key="1">
    <citation type="submission" date="2022-11" db="EMBL/GenBank/DDBJ databases">
        <authorList>
            <person name="Vasilchenko N.G."/>
            <person name="Prazdnova E.V."/>
            <person name="Gorovtsov A.V."/>
            <person name="Chistyakov V.A."/>
            <person name="Pak M.L."/>
        </authorList>
    </citation>
    <scope>NUCLEOTIDE SEQUENCE</scope>
    <source>
        <strain evidence="1">R 4.5</strain>
    </source>
</reference>
<proteinExistence type="predicted"/>
<name>A0AAE9ICY9_PAEPO</name>
<accession>A0AAE9ICY9</accession>
<organism evidence="1 2">
    <name type="scientific">Paenibacillus polymyxa</name>
    <name type="common">Bacillus polymyxa</name>
    <dbReference type="NCBI Taxonomy" id="1406"/>
    <lineage>
        <taxon>Bacteria</taxon>
        <taxon>Bacillati</taxon>
        <taxon>Bacillota</taxon>
        <taxon>Bacilli</taxon>
        <taxon>Bacillales</taxon>
        <taxon>Paenibacillaceae</taxon>
        <taxon>Paenibacillus</taxon>
    </lineage>
</organism>